<keyword evidence="3" id="KW-0614">Plasmid</keyword>
<evidence type="ECO:0000313" key="3">
    <source>
        <dbReference type="EMBL" id="ABO60609.1"/>
    </source>
</evidence>
<protein>
    <recommendedName>
        <fullName evidence="2">Gp5/Type VI secretion system Vgr protein OB-fold domain-containing protein</fullName>
    </recommendedName>
</protein>
<accession>A4JWF6</accession>
<dbReference type="EMBL" id="CP000621">
    <property type="protein sequence ID" value="ABO60609.1"/>
    <property type="molecule type" value="Genomic_DNA"/>
</dbReference>
<organism evidence="3 4">
    <name type="scientific">Burkholderia vietnamiensis (strain G4 / LMG 22486)</name>
    <name type="common">Burkholderia cepacia (strain R1808)</name>
    <dbReference type="NCBI Taxonomy" id="269482"/>
    <lineage>
        <taxon>Bacteria</taxon>
        <taxon>Pseudomonadati</taxon>
        <taxon>Pseudomonadota</taxon>
        <taxon>Betaproteobacteria</taxon>
        <taxon>Burkholderiales</taxon>
        <taxon>Burkholderiaceae</taxon>
        <taxon>Burkholderia</taxon>
        <taxon>Burkholderia cepacia complex</taxon>
    </lineage>
</organism>
<gene>
    <name evidence="3" type="ordered locus">Bcep1808_7739</name>
</gene>
<feature type="region of interest" description="Disordered" evidence="1">
    <location>
        <begin position="186"/>
        <end position="209"/>
    </location>
</feature>
<dbReference type="KEGG" id="bvi:Bcep1808_7739"/>
<feature type="domain" description="Gp5/Type VI secretion system Vgr protein OB-fold" evidence="2">
    <location>
        <begin position="15"/>
        <end position="84"/>
    </location>
</feature>
<name>A4JWF6_BURVG</name>
<dbReference type="Pfam" id="PF04717">
    <property type="entry name" value="Phage_base_V"/>
    <property type="match status" value="1"/>
</dbReference>
<reference evidence="3 4" key="1">
    <citation type="submission" date="2007-03" db="EMBL/GenBank/DDBJ databases">
        <title>Complete sequence of plasmid pBVIE05 of Burkholderia vietnamiensis G4.</title>
        <authorList>
            <consortium name="US DOE Joint Genome Institute"/>
            <person name="Copeland A."/>
            <person name="Lucas S."/>
            <person name="Lapidus A."/>
            <person name="Barry K."/>
            <person name="Detter J.C."/>
            <person name="Glavina del Rio T."/>
            <person name="Hammon N."/>
            <person name="Israni S."/>
            <person name="Dalin E."/>
            <person name="Tice H."/>
            <person name="Pitluck S."/>
            <person name="Chain P."/>
            <person name="Malfatti S."/>
            <person name="Shin M."/>
            <person name="Vergez L."/>
            <person name="Schmutz J."/>
            <person name="Larimer F."/>
            <person name="Land M."/>
            <person name="Hauser L."/>
            <person name="Kyrpides N."/>
            <person name="Tiedje J."/>
            <person name="Richardson P."/>
        </authorList>
    </citation>
    <scope>NUCLEOTIDE SEQUENCE [LARGE SCALE GENOMIC DNA]</scope>
    <source>
        <strain evidence="4">G4 / LMG 22486</strain>
        <plasmid evidence="3 4">pBVIE05</plasmid>
    </source>
</reference>
<geneLocation type="plasmid" evidence="3 4">
    <name>pBVIE05</name>
</geneLocation>
<sequence>MNAFNLGGVLLALMPAEVASIDRERRIARVRIPGLTDGAAELPEAEFCNPVGDKSEHTEIRIKVDDRVWIAFNGGDPRYPVIMGYRPKNQENGTDWRRFEHGNFQFSADGGMFEVIAASQVHIKTPLLEIEADQTHVTGTMTVEKLLTFNGGMTGKGGAGGGAAMTVTGDMSVTGGANFTNDVKSGNISVQGHHHTAQGSNAPTTRSQA</sequence>
<dbReference type="InterPro" id="IPR006531">
    <property type="entry name" value="Gp5/Vgr_OB"/>
</dbReference>
<evidence type="ECO:0000256" key="1">
    <source>
        <dbReference type="SAM" id="MobiDB-lite"/>
    </source>
</evidence>
<feature type="compositionally biased region" description="Polar residues" evidence="1">
    <location>
        <begin position="197"/>
        <end position="209"/>
    </location>
</feature>
<evidence type="ECO:0000259" key="2">
    <source>
        <dbReference type="Pfam" id="PF04717"/>
    </source>
</evidence>
<evidence type="ECO:0000313" key="4">
    <source>
        <dbReference type="Proteomes" id="UP000002287"/>
    </source>
</evidence>
<dbReference type="AlphaFoldDB" id="A4JWF6"/>
<dbReference type="Proteomes" id="UP000002287">
    <property type="component" value="Plasmid pBVIE05"/>
</dbReference>
<dbReference type="HOGENOM" id="CLU_122400_0_0_4"/>
<proteinExistence type="predicted"/>